<evidence type="ECO:0000256" key="6">
    <source>
        <dbReference type="SAM" id="MobiDB-lite"/>
    </source>
</evidence>
<sequence length="372" mass="40660">MSSKDVPPKLGPAGDIEEKNPAMGGDNLSLRPGSHITTIDILGGALDPVLAAKTHLVNEAMNEIGWTRFHLKLFCLTGFGFAVDSMAAFLQSVAASQAYLEIGSGRYPTAATMTLYSGLLVGALFWGFSADMIGRRIAFNTTLFIASIATIAAGAAPNWIAFCVFVAFLSFGAGGNLVLDPTVMLEFVAAKQQWVITAMAGWWGIGQASAGVIAWGFYSRNDWTCDAVEACTWQNNKAWRLIMFTGGSIIFIMSILRIFVIRLPETPKYLVSTGQDDKLVSLLHKIAQRYDRPCALSVEQLQDCGSVHDHRIKDGSFQSIPFRVGRALITQLKGLFATREMGLSTILIWVSWTLIGLGYPLFFLYLPWVLQI</sequence>
<feature type="transmembrane region" description="Helical" evidence="7">
    <location>
        <begin position="71"/>
        <end position="90"/>
    </location>
</feature>
<dbReference type="GO" id="GO:0022857">
    <property type="term" value="F:transmembrane transporter activity"/>
    <property type="evidence" value="ECO:0007669"/>
    <property type="project" value="InterPro"/>
</dbReference>
<keyword evidence="4 7" id="KW-1133">Transmembrane helix</keyword>
<dbReference type="SUPFAM" id="SSF103473">
    <property type="entry name" value="MFS general substrate transporter"/>
    <property type="match status" value="1"/>
</dbReference>
<evidence type="ECO:0000256" key="4">
    <source>
        <dbReference type="ARBA" id="ARBA00022989"/>
    </source>
</evidence>
<evidence type="ECO:0000256" key="7">
    <source>
        <dbReference type="SAM" id="Phobius"/>
    </source>
</evidence>
<evidence type="ECO:0000256" key="2">
    <source>
        <dbReference type="ARBA" id="ARBA00022448"/>
    </source>
</evidence>
<dbReference type="PANTHER" id="PTHR23511:SF4">
    <property type="entry name" value="MAJOR FACILITATOR SUPERFAMILY (MFS) PROFILE DOMAIN-CONTAINING PROTEIN"/>
    <property type="match status" value="1"/>
</dbReference>
<protein>
    <recommendedName>
        <fullName evidence="8">Major facilitator superfamily (MFS) profile domain-containing protein</fullName>
    </recommendedName>
</protein>
<evidence type="ECO:0000313" key="10">
    <source>
        <dbReference type="Proteomes" id="UP000722485"/>
    </source>
</evidence>
<dbReference type="GO" id="GO:0016020">
    <property type="term" value="C:membrane"/>
    <property type="evidence" value="ECO:0007669"/>
    <property type="project" value="UniProtKB-SubCell"/>
</dbReference>
<dbReference type="InterPro" id="IPR036259">
    <property type="entry name" value="MFS_trans_sf"/>
</dbReference>
<feature type="region of interest" description="Disordered" evidence="6">
    <location>
        <begin position="1"/>
        <end position="24"/>
    </location>
</feature>
<dbReference type="AlphaFoldDB" id="A0A9P5HDQ0"/>
<dbReference type="OrthoDB" id="3936150at2759"/>
<feature type="transmembrane region" description="Helical" evidence="7">
    <location>
        <begin position="346"/>
        <end position="366"/>
    </location>
</feature>
<feature type="transmembrane region" description="Helical" evidence="7">
    <location>
        <begin position="137"/>
        <end position="153"/>
    </location>
</feature>
<proteinExistence type="predicted"/>
<evidence type="ECO:0000256" key="5">
    <source>
        <dbReference type="ARBA" id="ARBA00023136"/>
    </source>
</evidence>
<keyword evidence="3 7" id="KW-0812">Transmembrane</keyword>
<dbReference type="PROSITE" id="PS50850">
    <property type="entry name" value="MFS"/>
    <property type="match status" value="1"/>
</dbReference>
<dbReference type="EMBL" id="JAANBB010000029">
    <property type="protein sequence ID" value="KAF7554678.1"/>
    <property type="molecule type" value="Genomic_DNA"/>
</dbReference>
<feature type="domain" description="Major facilitator superfamily (MFS) profile" evidence="8">
    <location>
        <begin position="70"/>
        <end position="372"/>
    </location>
</feature>
<dbReference type="PANTHER" id="PTHR23511">
    <property type="entry name" value="SYNAPTIC VESICLE GLYCOPROTEIN 2"/>
    <property type="match status" value="1"/>
</dbReference>
<accession>A0A9P5HDQ0</accession>
<dbReference type="Gene3D" id="1.20.1250.20">
    <property type="entry name" value="MFS general substrate transporter like domains"/>
    <property type="match status" value="1"/>
</dbReference>
<dbReference type="InterPro" id="IPR020846">
    <property type="entry name" value="MFS_dom"/>
</dbReference>
<feature type="transmembrane region" description="Helical" evidence="7">
    <location>
        <begin position="200"/>
        <end position="218"/>
    </location>
</feature>
<feature type="transmembrane region" description="Helical" evidence="7">
    <location>
        <begin position="238"/>
        <end position="260"/>
    </location>
</feature>
<feature type="transmembrane region" description="Helical" evidence="7">
    <location>
        <begin position="159"/>
        <end position="179"/>
    </location>
</feature>
<dbReference type="InterPro" id="IPR005828">
    <property type="entry name" value="MFS_sugar_transport-like"/>
</dbReference>
<evidence type="ECO:0000259" key="8">
    <source>
        <dbReference type="PROSITE" id="PS50850"/>
    </source>
</evidence>
<gene>
    <name evidence="9" type="ORF">G7Z17_g2730</name>
</gene>
<keyword evidence="2" id="KW-0813">Transport</keyword>
<comment type="caution">
    <text evidence="9">The sequence shown here is derived from an EMBL/GenBank/DDBJ whole genome shotgun (WGS) entry which is preliminary data.</text>
</comment>
<comment type="subcellular location">
    <subcellularLocation>
        <location evidence="1">Membrane</location>
        <topology evidence="1">Multi-pass membrane protein</topology>
    </subcellularLocation>
</comment>
<organism evidence="9 10">
    <name type="scientific">Cylindrodendrum hubeiense</name>
    <dbReference type="NCBI Taxonomy" id="595255"/>
    <lineage>
        <taxon>Eukaryota</taxon>
        <taxon>Fungi</taxon>
        <taxon>Dikarya</taxon>
        <taxon>Ascomycota</taxon>
        <taxon>Pezizomycotina</taxon>
        <taxon>Sordariomycetes</taxon>
        <taxon>Hypocreomycetidae</taxon>
        <taxon>Hypocreales</taxon>
        <taxon>Nectriaceae</taxon>
        <taxon>Cylindrodendrum</taxon>
    </lineage>
</organism>
<name>A0A9P5HDQ0_9HYPO</name>
<dbReference type="Pfam" id="PF00083">
    <property type="entry name" value="Sugar_tr"/>
    <property type="match status" value="1"/>
</dbReference>
<keyword evidence="5 7" id="KW-0472">Membrane</keyword>
<feature type="transmembrane region" description="Helical" evidence="7">
    <location>
        <begin position="110"/>
        <end position="130"/>
    </location>
</feature>
<dbReference type="Proteomes" id="UP000722485">
    <property type="component" value="Unassembled WGS sequence"/>
</dbReference>
<reference evidence="9" key="1">
    <citation type="submission" date="2020-03" db="EMBL/GenBank/DDBJ databases">
        <title>Draft Genome Sequence of Cylindrodendrum hubeiense.</title>
        <authorList>
            <person name="Buettner E."/>
            <person name="Kellner H."/>
        </authorList>
    </citation>
    <scope>NUCLEOTIDE SEQUENCE</scope>
    <source>
        <strain evidence="9">IHI 201604</strain>
    </source>
</reference>
<evidence type="ECO:0000256" key="3">
    <source>
        <dbReference type="ARBA" id="ARBA00022692"/>
    </source>
</evidence>
<evidence type="ECO:0000313" key="9">
    <source>
        <dbReference type="EMBL" id="KAF7554678.1"/>
    </source>
</evidence>
<evidence type="ECO:0000256" key="1">
    <source>
        <dbReference type="ARBA" id="ARBA00004141"/>
    </source>
</evidence>
<keyword evidence="10" id="KW-1185">Reference proteome</keyword>